<comment type="caution">
    <text evidence="7">The sequence shown here is derived from an EMBL/GenBank/DDBJ whole genome shotgun (WGS) entry which is preliminary data.</text>
</comment>
<evidence type="ECO:0000256" key="4">
    <source>
        <dbReference type="ARBA" id="ARBA00022801"/>
    </source>
</evidence>
<dbReference type="SUPFAM" id="SSF53474">
    <property type="entry name" value="alpha/beta-Hydrolases"/>
    <property type="match status" value="1"/>
</dbReference>
<accession>A0ABR3WHX1</accession>
<proteinExistence type="inferred from homology"/>
<comment type="similarity">
    <text evidence="1">Belongs to the peptidase S28 family.</text>
</comment>
<dbReference type="Proteomes" id="UP001586593">
    <property type="component" value="Unassembled WGS sequence"/>
</dbReference>
<evidence type="ECO:0000256" key="6">
    <source>
        <dbReference type="SAM" id="SignalP"/>
    </source>
</evidence>
<dbReference type="Gene3D" id="3.40.50.1820">
    <property type="entry name" value="alpha/beta hydrolase"/>
    <property type="match status" value="2"/>
</dbReference>
<keyword evidence="5" id="KW-0325">Glycoprotein</keyword>
<sequence>MRTARLALRLWAAASSLWGGVAECSLFKPLPPRVSVLDYQGELGGNATFQQLIDHSNPALGTFSQQYWYNTTYWDGPGSPVVLFTPGEVDAAPYQAYLTNRTMVGLYAQAIGAATILLEHRYYGNSTPYTTLDTKALQHLNLNNSVADLAHFARTVDLPFDTNHSSNAPQAIGGSYSGALAAWTEKLSPGTYWAYHASSGPVEAVYDYWSYFLPIQNGMPRNCSRDLERIVEHIDGVIGEGNATEIAQLKESFGLQDLSHADDFGAALAFPLGDWQAIDFYSNYSEFFQMCDTIEGVRAVSPNKTNTATNATIPSADGVGLEKALANFASWFKVEYLPGTCQQYEYQDWNTTDSVACFDTYNETSVMYTDWNANNTINRQWFWYICNEPFFYWQTGAPKDRPTIVSRYVTAEYFQRQCGLLFPKEGNYTFGSNNGRTAEDVNMLTEGWNLTDTKRLLWVNGEFDPWRSASVSSELRPGGPFSGTESAPLFLIPGGRHCSDLAARNGEFNKDVASIQQQQVKQMVTWINEFKADEY</sequence>
<organism evidence="7 8">
    <name type="scientific">Phialemonium thermophilum</name>
    <dbReference type="NCBI Taxonomy" id="223376"/>
    <lineage>
        <taxon>Eukaryota</taxon>
        <taxon>Fungi</taxon>
        <taxon>Dikarya</taxon>
        <taxon>Ascomycota</taxon>
        <taxon>Pezizomycotina</taxon>
        <taxon>Sordariomycetes</taxon>
        <taxon>Sordariomycetidae</taxon>
        <taxon>Cephalothecales</taxon>
        <taxon>Cephalothecaceae</taxon>
        <taxon>Phialemonium</taxon>
    </lineage>
</organism>
<dbReference type="EMBL" id="JAZHXJ010000404">
    <property type="protein sequence ID" value="KAL1861845.1"/>
    <property type="molecule type" value="Genomic_DNA"/>
</dbReference>
<evidence type="ECO:0000256" key="1">
    <source>
        <dbReference type="ARBA" id="ARBA00011079"/>
    </source>
</evidence>
<reference evidence="7 8" key="1">
    <citation type="journal article" date="2024" name="Commun. Biol.">
        <title>Comparative genomic analysis of thermophilic fungi reveals convergent evolutionary adaptations and gene losses.</title>
        <authorList>
            <person name="Steindorff A.S."/>
            <person name="Aguilar-Pontes M.V."/>
            <person name="Robinson A.J."/>
            <person name="Andreopoulos B."/>
            <person name="LaButti K."/>
            <person name="Kuo A."/>
            <person name="Mondo S."/>
            <person name="Riley R."/>
            <person name="Otillar R."/>
            <person name="Haridas S."/>
            <person name="Lipzen A."/>
            <person name="Grimwood J."/>
            <person name="Schmutz J."/>
            <person name="Clum A."/>
            <person name="Reid I.D."/>
            <person name="Moisan M.C."/>
            <person name="Butler G."/>
            <person name="Nguyen T.T.M."/>
            <person name="Dewar K."/>
            <person name="Conant G."/>
            <person name="Drula E."/>
            <person name="Henrissat B."/>
            <person name="Hansel C."/>
            <person name="Singer S."/>
            <person name="Hutchinson M.I."/>
            <person name="de Vries R.P."/>
            <person name="Natvig D.O."/>
            <person name="Powell A.J."/>
            <person name="Tsang A."/>
            <person name="Grigoriev I.V."/>
        </authorList>
    </citation>
    <scope>NUCLEOTIDE SEQUENCE [LARGE SCALE GENOMIC DNA]</scope>
    <source>
        <strain evidence="7 8">ATCC 24622</strain>
    </source>
</reference>
<dbReference type="PANTHER" id="PTHR11010">
    <property type="entry name" value="PROTEASE S28 PRO-X CARBOXYPEPTIDASE-RELATED"/>
    <property type="match status" value="1"/>
</dbReference>
<gene>
    <name evidence="7" type="ORF">VTK73DRAFT_6905</name>
</gene>
<evidence type="ECO:0000256" key="2">
    <source>
        <dbReference type="ARBA" id="ARBA00022670"/>
    </source>
</evidence>
<keyword evidence="8" id="KW-1185">Reference proteome</keyword>
<name>A0ABR3WHX1_9PEZI</name>
<dbReference type="Pfam" id="PF05577">
    <property type="entry name" value="Peptidase_S28"/>
    <property type="match status" value="1"/>
</dbReference>
<dbReference type="InterPro" id="IPR008758">
    <property type="entry name" value="Peptidase_S28"/>
</dbReference>
<dbReference type="InterPro" id="IPR029058">
    <property type="entry name" value="AB_hydrolase_fold"/>
</dbReference>
<evidence type="ECO:0000256" key="3">
    <source>
        <dbReference type="ARBA" id="ARBA00022729"/>
    </source>
</evidence>
<keyword evidence="3 6" id="KW-0732">Signal</keyword>
<evidence type="ECO:0000256" key="5">
    <source>
        <dbReference type="ARBA" id="ARBA00023180"/>
    </source>
</evidence>
<keyword evidence="2" id="KW-0645">Protease</keyword>
<evidence type="ECO:0000313" key="8">
    <source>
        <dbReference type="Proteomes" id="UP001586593"/>
    </source>
</evidence>
<keyword evidence="4" id="KW-0378">Hydrolase</keyword>
<feature type="chain" id="PRO_5045949377" evidence="6">
    <location>
        <begin position="23"/>
        <end position="535"/>
    </location>
</feature>
<protein>
    <submittedName>
        <fullName evidence="7">Uncharacterized protein</fullName>
    </submittedName>
</protein>
<feature type="signal peptide" evidence="6">
    <location>
        <begin position="1"/>
        <end position="22"/>
    </location>
</feature>
<dbReference type="PANTHER" id="PTHR11010:SF23">
    <property type="entry name" value="SERINE PEPTIDASE"/>
    <property type="match status" value="1"/>
</dbReference>
<evidence type="ECO:0000313" key="7">
    <source>
        <dbReference type="EMBL" id="KAL1861845.1"/>
    </source>
</evidence>